<dbReference type="EMBL" id="JAGGLB010000001">
    <property type="protein sequence ID" value="MBP1988813.1"/>
    <property type="molecule type" value="Genomic_DNA"/>
</dbReference>
<evidence type="ECO:0000259" key="2">
    <source>
        <dbReference type="Pfam" id="PF13037"/>
    </source>
</evidence>
<dbReference type="Proteomes" id="UP001519287">
    <property type="component" value="Unassembled WGS sequence"/>
</dbReference>
<gene>
    <name evidence="3" type="ORF">J2Z66_000408</name>
</gene>
<dbReference type="InterPro" id="IPR025012">
    <property type="entry name" value="DUF3898"/>
</dbReference>
<evidence type="ECO:0000313" key="3">
    <source>
        <dbReference type="EMBL" id="MBP1988813.1"/>
    </source>
</evidence>
<comment type="caution">
    <text evidence="3">The sequence shown here is derived from an EMBL/GenBank/DDBJ whole genome shotgun (WGS) entry which is preliminary data.</text>
</comment>
<dbReference type="Pfam" id="PF13037">
    <property type="entry name" value="DUF3898"/>
    <property type="match status" value="1"/>
</dbReference>
<proteinExistence type="predicted"/>
<accession>A0ABS4IMR6</accession>
<feature type="region of interest" description="Disordered" evidence="1">
    <location>
        <begin position="273"/>
        <end position="367"/>
    </location>
</feature>
<name>A0ABS4IMR6_9BACL</name>
<sequence length="487" mass="55177">MDFSVHFLSFFVIQTEGGDAAASGKTYKHYRTMDGDTYEHSEIKHFLDGEFTRICKRKVEKNPNTEQAPTKIGRFIVEPGHELDSNPNYNLFQRLRLVTKMEDFKNHCDDMIRIYMETSAVRGGAFIVASARLTRYFEEPFLFVMKCDFEPKVARISDETSLVAQVDMAISARSMKSIQYPFMPEEGMLEEYELKVHQASHARYFEDFLKYVSYEKSKPEIVSEQVIAMVQEYMEQNQLLGTSPDPAFAAMQGQGEANTYTYGQSAGELGQLSRIDNPEASGPGESYGQYGQNDQYDQSGQPGELGQMAPGYQGQPDEAGEYEDLRTSGDGNMERQTGNSGILHAAPARNQWSPEQAGPGKRGQDNDGYEAWERERQSFELWAYSEKRDLQEKWDHTQVVEAAAKLTEHNEELELKFRLDGIAIKGNLADYGNSIHIARHNGRYVVLIEGDQFQFDKGVSPIELLKPEGLDQVIKRLGEKADDGLPY</sequence>
<feature type="compositionally biased region" description="Low complexity" evidence="1">
    <location>
        <begin position="286"/>
        <end position="301"/>
    </location>
</feature>
<reference evidence="3 4" key="1">
    <citation type="submission" date="2021-03" db="EMBL/GenBank/DDBJ databases">
        <title>Genomic Encyclopedia of Type Strains, Phase IV (KMG-IV): sequencing the most valuable type-strain genomes for metagenomic binning, comparative biology and taxonomic classification.</title>
        <authorList>
            <person name="Goeker M."/>
        </authorList>
    </citation>
    <scope>NUCLEOTIDE SEQUENCE [LARGE SCALE GENOMIC DNA]</scope>
    <source>
        <strain evidence="3 4">DSM 26048</strain>
    </source>
</reference>
<keyword evidence="4" id="KW-1185">Reference proteome</keyword>
<evidence type="ECO:0000313" key="4">
    <source>
        <dbReference type="Proteomes" id="UP001519287"/>
    </source>
</evidence>
<protein>
    <recommendedName>
        <fullName evidence="2">DUF3898 domain-containing protein</fullName>
    </recommendedName>
</protein>
<evidence type="ECO:0000256" key="1">
    <source>
        <dbReference type="SAM" id="MobiDB-lite"/>
    </source>
</evidence>
<dbReference type="Pfam" id="PF13039">
    <property type="entry name" value="DUF3900"/>
    <property type="match status" value="1"/>
</dbReference>
<organism evidence="3 4">
    <name type="scientific">Paenibacillus eucommiae</name>
    <dbReference type="NCBI Taxonomy" id="1355755"/>
    <lineage>
        <taxon>Bacteria</taxon>
        <taxon>Bacillati</taxon>
        <taxon>Bacillota</taxon>
        <taxon>Bacilli</taxon>
        <taxon>Bacillales</taxon>
        <taxon>Paenibacillaceae</taxon>
        <taxon>Paenibacillus</taxon>
    </lineage>
</organism>
<dbReference type="InterPro" id="IPR025006">
    <property type="entry name" value="DUF3900"/>
</dbReference>
<feature type="domain" description="DUF3898" evidence="2">
    <location>
        <begin position="389"/>
        <end position="477"/>
    </location>
</feature>